<dbReference type="InterPro" id="IPR001590">
    <property type="entry name" value="Peptidase_M12B"/>
</dbReference>
<dbReference type="SUPFAM" id="SSF55486">
    <property type="entry name" value="Metalloproteases ('zincins'), catalytic domain"/>
    <property type="match status" value="1"/>
</dbReference>
<comment type="caution">
    <text evidence="1">Lacks conserved residue(s) required for the propagation of feature annotation.</text>
</comment>
<feature type="binding site" evidence="1">
    <location>
        <position position="192"/>
    </location>
    <ligand>
        <name>Zn(2+)</name>
        <dbReference type="ChEBI" id="CHEBI:29105"/>
        <note>catalytic</note>
    </ligand>
</feature>
<name>A0AAN9ANC6_9CAEN</name>
<feature type="domain" description="Peptidase M12B" evidence="3">
    <location>
        <begin position="24"/>
        <end position="233"/>
    </location>
</feature>
<evidence type="ECO:0000256" key="2">
    <source>
        <dbReference type="SAM" id="SignalP"/>
    </source>
</evidence>
<dbReference type="GO" id="GO:0006509">
    <property type="term" value="P:membrane protein ectodomain proteolysis"/>
    <property type="evidence" value="ECO:0007669"/>
    <property type="project" value="TreeGrafter"/>
</dbReference>
<gene>
    <name evidence="4" type="ORF">V1264_009943</name>
</gene>
<protein>
    <recommendedName>
        <fullName evidence="3">Peptidase M12B domain-containing protein</fullName>
    </recommendedName>
</protein>
<dbReference type="PANTHER" id="PTHR11905:SF159">
    <property type="entry name" value="ADAM METALLOPROTEASE"/>
    <property type="match status" value="1"/>
</dbReference>
<dbReference type="EMBL" id="JBAMIC010000024">
    <property type="protein sequence ID" value="KAK7090098.1"/>
    <property type="molecule type" value="Genomic_DNA"/>
</dbReference>
<reference evidence="4 5" key="1">
    <citation type="submission" date="2024-02" db="EMBL/GenBank/DDBJ databases">
        <title>Chromosome-scale genome assembly of the rough periwinkle Littorina saxatilis.</title>
        <authorList>
            <person name="De Jode A."/>
            <person name="Faria R."/>
            <person name="Formenti G."/>
            <person name="Sims Y."/>
            <person name="Smith T.P."/>
            <person name="Tracey A."/>
            <person name="Wood J.M.D."/>
            <person name="Zagrodzka Z.B."/>
            <person name="Johannesson K."/>
            <person name="Butlin R.K."/>
            <person name="Leder E.H."/>
        </authorList>
    </citation>
    <scope>NUCLEOTIDE SEQUENCE [LARGE SCALE GENOMIC DNA]</scope>
    <source>
        <strain evidence="4">Snail1</strain>
        <tissue evidence="4">Muscle</tissue>
    </source>
</reference>
<dbReference type="AlphaFoldDB" id="A0AAN9ANC6"/>
<evidence type="ECO:0000313" key="5">
    <source>
        <dbReference type="Proteomes" id="UP001374579"/>
    </source>
</evidence>
<feature type="chain" id="PRO_5043031251" description="Peptidase M12B domain-containing protein" evidence="2">
    <location>
        <begin position="22"/>
        <end position="492"/>
    </location>
</feature>
<feature type="active site" evidence="1">
    <location>
        <position position="183"/>
    </location>
</feature>
<feature type="binding site" evidence="1">
    <location>
        <position position="182"/>
    </location>
    <ligand>
        <name>Zn(2+)</name>
        <dbReference type="ChEBI" id="CHEBI:29105"/>
        <note>catalytic</note>
    </ligand>
</feature>
<dbReference type="InterPro" id="IPR024079">
    <property type="entry name" value="MetalloPept_cat_dom_sf"/>
</dbReference>
<dbReference type="Gene3D" id="3.40.1620.60">
    <property type="match status" value="1"/>
</dbReference>
<feature type="binding site" evidence="1">
    <location>
        <position position="186"/>
    </location>
    <ligand>
        <name>Zn(2+)</name>
        <dbReference type="ChEBI" id="CHEBI:29105"/>
        <note>catalytic</note>
    </ligand>
</feature>
<evidence type="ECO:0000256" key="1">
    <source>
        <dbReference type="PROSITE-ProRule" id="PRU00276"/>
    </source>
</evidence>
<evidence type="ECO:0000313" key="4">
    <source>
        <dbReference type="EMBL" id="KAK7090098.1"/>
    </source>
</evidence>
<evidence type="ECO:0000259" key="3">
    <source>
        <dbReference type="PROSITE" id="PS50215"/>
    </source>
</evidence>
<keyword evidence="5" id="KW-1185">Reference proteome</keyword>
<dbReference type="PROSITE" id="PS50215">
    <property type="entry name" value="ADAM_MEPRO"/>
    <property type="match status" value="1"/>
</dbReference>
<dbReference type="Gene3D" id="3.40.390.10">
    <property type="entry name" value="Collagenase (Catalytic Domain)"/>
    <property type="match status" value="1"/>
</dbReference>
<dbReference type="GO" id="GO:0004222">
    <property type="term" value="F:metalloendopeptidase activity"/>
    <property type="evidence" value="ECO:0007669"/>
    <property type="project" value="InterPro"/>
</dbReference>
<accession>A0AAN9ANC6</accession>
<sequence>MQGLSLWGIFLGTILIGVTDGVDYSIEVRVLVDRRALNTWKARVASNVPDAQKDAVTKTAMEKYITAAFSDMNSIFSGLSTSGINIDARIIGDIWFLTEEIFTGTSNVKDAGVVLDELEAWLDGQSMPTVDHTMLFTGFDLTKGGANDNLGIANTGDMCDSIGSLSAAEAIPGGSITATITHELGHSLSAEHDGDTNACTDGFIMQASEDASMATKDNFKFSTCSVSYFKTFLAAKGQCLTQTTAVKPTSPPLGTIYTPDQMCQFVEGAQSHVCRGFYGPGDTPYSSICLAVMCQEPGKDTCTYIVGADGFVCGQGKRCSLGNCVADASLPTGTATDTCPLGDTPLPLADLNGKMCSQGVADDPTVCEDDFIRRSCCKSCQGVNTNAAASTPATDTQATPAPKPVPECKDQRRWCRRLRRPQCYSYEGLCCATCKKLQINSADKNCKYGDKARWCRRLGYWGCVYNKQVCCQKCASIQKPVWYGSGSGSWDD</sequence>
<keyword evidence="1" id="KW-0479">Metal-binding</keyword>
<dbReference type="Pfam" id="PF01421">
    <property type="entry name" value="Reprolysin"/>
    <property type="match status" value="1"/>
</dbReference>
<organism evidence="4 5">
    <name type="scientific">Littorina saxatilis</name>
    <dbReference type="NCBI Taxonomy" id="31220"/>
    <lineage>
        <taxon>Eukaryota</taxon>
        <taxon>Metazoa</taxon>
        <taxon>Spiralia</taxon>
        <taxon>Lophotrochozoa</taxon>
        <taxon>Mollusca</taxon>
        <taxon>Gastropoda</taxon>
        <taxon>Caenogastropoda</taxon>
        <taxon>Littorinimorpha</taxon>
        <taxon>Littorinoidea</taxon>
        <taxon>Littorinidae</taxon>
        <taxon>Littorina</taxon>
    </lineage>
</organism>
<keyword evidence="2" id="KW-0732">Signal</keyword>
<dbReference type="Proteomes" id="UP001374579">
    <property type="component" value="Unassembled WGS sequence"/>
</dbReference>
<proteinExistence type="predicted"/>
<dbReference type="PANTHER" id="PTHR11905">
    <property type="entry name" value="ADAM A DISINTEGRIN AND METALLOPROTEASE DOMAIN"/>
    <property type="match status" value="1"/>
</dbReference>
<dbReference type="GO" id="GO:0046872">
    <property type="term" value="F:metal ion binding"/>
    <property type="evidence" value="ECO:0007669"/>
    <property type="project" value="UniProtKB-KW"/>
</dbReference>
<keyword evidence="1" id="KW-0862">Zinc</keyword>
<comment type="caution">
    <text evidence="4">The sequence shown here is derived from an EMBL/GenBank/DDBJ whole genome shotgun (WGS) entry which is preliminary data.</text>
</comment>
<feature type="signal peptide" evidence="2">
    <location>
        <begin position="1"/>
        <end position="21"/>
    </location>
</feature>